<dbReference type="EMBL" id="JBHMEA010000033">
    <property type="protein sequence ID" value="MFB9231885.1"/>
    <property type="molecule type" value="Genomic_DNA"/>
</dbReference>
<feature type="transmembrane region" description="Helical" evidence="1">
    <location>
        <begin position="159"/>
        <end position="177"/>
    </location>
</feature>
<dbReference type="Proteomes" id="UP001589683">
    <property type="component" value="Unassembled WGS sequence"/>
</dbReference>
<keyword evidence="1" id="KW-1133">Transmembrane helix</keyword>
<evidence type="ECO:0000259" key="2">
    <source>
        <dbReference type="Pfam" id="PF00892"/>
    </source>
</evidence>
<feature type="transmembrane region" description="Helical" evidence="1">
    <location>
        <begin position="254"/>
        <end position="275"/>
    </location>
</feature>
<feature type="transmembrane region" description="Helical" evidence="1">
    <location>
        <begin position="69"/>
        <end position="92"/>
    </location>
</feature>
<keyword evidence="4" id="KW-1185">Reference proteome</keyword>
<keyword evidence="1" id="KW-0812">Transmembrane</keyword>
<feature type="transmembrane region" description="Helical" evidence="1">
    <location>
        <begin position="38"/>
        <end position="57"/>
    </location>
</feature>
<dbReference type="SUPFAM" id="SSF103481">
    <property type="entry name" value="Multidrug resistance efflux transporter EmrE"/>
    <property type="match status" value="2"/>
</dbReference>
<dbReference type="PANTHER" id="PTHR22911">
    <property type="entry name" value="ACYL-MALONYL CONDENSING ENZYME-RELATED"/>
    <property type="match status" value="1"/>
</dbReference>
<keyword evidence="1" id="KW-0472">Membrane</keyword>
<evidence type="ECO:0000256" key="1">
    <source>
        <dbReference type="SAM" id="Phobius"/>
    </source>
</evidence>
<dbReference type="Gene3D" id="1.10.3730.20">
    <property type="match status" value="1"/>
</dbReference>
<feature type="transmembrane region" description="Helical" evidence="1">
    <location>
        <begin position="226"/>
        <end position="248"/>
    </location>
</feature>
<dbReference type="Pfam" id="PF00892">
    <property type="entry name" value="EamA"/>
    <property type="match status" value="1"/>
</dbReference>
<name>A0ABV5JEL0_9RHOB</name>
<dbReference type="InterPro" id="IPR037185">
    <property type="entry name" value="EmrE-like"/>
</dbReference>
<comment type="caution">
    <text evidence="3">The sequence shown here is derived from an EMBL/GenBank/DDBJ whole genome shotgun (WGS) entry which is preliminary data.</text>
</comment>
<proteinExistence type="predicted"/>
<organism evidence="3 4">
    <name type="scientific">Pseudohalocynthiibacter aestuariivivens</name>
    <dbReference type="NCBI Taxonomy" id="1591409"/>
    <lineage>
        <taxon>Bacteria</taxon>
        <taxon>Pseudomonadati</taxon>
        <taxon>Pseudomonadota</taxon>
        <taxon>Alphaproteobacteria</taxon>
        <taxon>Rhodobacterales</taxon>
        <taxon>Paracoccaceae</taxon>
        <taxon>Pseudohalocynthiibacter</taxon>
    </lineage>
</organism>
<evidence type="ECO:0000313" key="4">
    <source>
        <dbReference type="Proteomes" id="UP001589683"/>
    </source>
</evidence>
<feature type="domain" description="EamA" evidence="2">
    <location>
        <begin position="162"/>
        <end position="298"/>
    </location>
</feature>
<feature type="transmembrane region" description="Helical" evidence="1">
    <location>
        <begin position="189"/>
        <end position="214"/>
    </location>
</feature>
<dbReference type="PANTHER" id="PTHR22911:SF137">
    <property type="entry name" value="SOLUTE CARRIER FAMILY 35 MEMBER G2-RELATED"/>
    <property type="match status" value="1"/>
</dbReference>
<dbReference type="InterPro" id="IPR000620">
    <property type="entry name" value="EamA_dom"/>
</dbReference>
<evidence type="ECO:0000313" key="3">
    <source>
        <dbReference type="EMBL" id="MFB9231885.1"/>
    </source>
</evidence>
<gene>
    <name evidence="3" type="ORF">ACFFUT_08815</name>
</gene>
<feature type="transmembrane region" description="Helical" evidence="1">
    <location>
        <begin position="112"/>
        <end position="139"/>
    </location>
</feature>
<sequence length="306" mass="33216">MELWIPISIAAAFSQNLRFMLQKHLKATQLSTAGATFARFIYSAPLVAILIFVYMNVTGQAVTALPLRFWAFALSGGLAQILATMCVVALFAERNFAVGITFKKTEVVQTALLGLIVLGEGVSFWGLMAIAVGFIGVVLLSDPPKGATGRWYKRMFNRAAGLGLLSGILFAVSATGYRGATLSLGLDDFILRAGFTLAIVATFQTLVMAVWLRLREQGEISRVLRHWRVAGLVGLTSMIGSFCWFAAFSLQNAAYVKALGQIELLFSFIAGVFVFHEKTSRRELLAMGFITVSILLLILATSDLLA</sequence>
<accession>A0ABV5JEL0</accession>
<protein>
    <submittedName>
        <fullName evidence="3">EamA/RhaT family transporter</fullName>
    </submittedName>
</protein>
<feature type="transmembrane region" description="Helical" evidence="1">
    <location>
        <begin position="284"/>
        <end position="302"/>
    </location>
</feature>
<dbReference type="RefSeq" id="WP_213888674.1">
    <property type="nucleotide sequence ID" value="NZ_JAGFNU010000004.1"/>
</dbReference>
<reference evidence="3 4" key="1">
    <citation type="submission" date="2024-09" db="EMBL/GenBank/DDBJ databases">
        <authorList>
            <person name="Sun Q."/>
            <person name="Mori K."/>
        </authorList>
    </citation>
    <scope>NUCLEOTIDE SEQUENCE [LARGE SCALE GENOMIC DNA]</scope>
    <source>
        <strain evidence="3 4">CECT 8726</strain>
    </source>
</reference>